<dbReference type="InterPro" id="IPR011008">
    <property type="entry name" value="Dimeric_a/b-barrel"/>
</dbReference>
<name>A0AA48KS68_9ALTE</name>
<keyword evidence="3" id="KW-1185">Reference proteome</keyword>
<evidence type="ECO:0000256" key="1">
    <source>
        <dbReference type="SAM" id="SignalP"/>
    </source>
</evidence>
<evidence type="ECO:0008006" key="4">
    <source>
        <dbReference type="Google" id="ProtNLM"/>
    </source>
</evidence>
<accession>A0AA48KS68</accession>
<reference evidence="2" key="1">
    <citation type="submission" date="2023-01" db="EMBL/GenBank/DDBJ databases">
        <title>Complete genome sequence of Planctobacterium marinum strain Dej080120_11.</title>
        <authorList>
            <person name="Ueki S."/>
            <person name="Maruyama F."/>
        </authorList>
    </citation>
    <scope>NUCLEOTIDE SEQUENCE</scope>
    <source>
        <strain evidence="2">Dej080120_11</strain>
    </source>
</reference>
<organism evidence="2 3">
    <name type="scientific">Planctobacterium marinum</name>
    <dbReference type="NCBI Taxonomy" id="1631968"/>
    <lineage>
        <taxon>Bacteria</taxon>
        <taxon>Pseudomonadati</taxon>
        <taxon>Pseudomonadota</taxon>
        <taxon>Gammaproteobacteria</taxon>
        <taxon>Alteromonadales</taxon>
        <taxon>Alteromonadaceae</taxon>
        <taxon>Planctobacterium</taxon>
    </lineage>
</organism>
<dbReference type="AlphaFoldDB" id="A0AA48KS68"/>
<dbReference type="EMBL" id="AP027272">
    <property type="protein sequence ID" value="BDX08298.1"/>
    <property type="molecule type" value="Genomic_DNA"/>
</dbReference>
<dbReference type="Proteomes" id="UP001333710">
    <property type="component" value="Chromosome"/>
</dbReference>
<dbReference type="Gene3D" id="3.30.70.100">
    <property type="match status" value="2"/>
</dbReference>
<dbReference type="SUPFAM" id="SSF54909">
    <property type="entry name" value="Dimeric alpha+beta barrel"/>
    <property type="match status" value="1"/>
</dbReference>
<sequence length="240" mass="26781">MKNRNWLMMLLVLCVCSAGVKAGESAINFAPGAAMQVIVAIGKENAEDIRREYYNTAIPLARSYGFSTVARLKVDKSLVGNITAPVIVIGKWEDVDRWQAFQNDPRWPALKAMRAKGWQQLDLFTKALDSSLALNFSPDKFYTLAFASFNPEHPGDYTKYLHNIQAPLGEAGGKFIHKMIQPGFDTHSESAQQVSQITLVEWDSAEGLQQLLTSPDYLKHKHLLETGVTDFAFLRVSAMD</sequence>
<dbReference type="RefSeq" id="WP_338294370.1">
    <property type="nucleotide sequence ID" value="NZ_AP027272.1"/>
</dbReference>
<evidence type="ECO:0000313" key="2">
    <source>
        <dbReference type="EMBL" id="BDX08298.1"/>
    </source>
</evidence>
<protein>
    <recommendedName>
        <fullName evidence="4">DUF1330 domain-containing protein</fullName>
    </recommendedName>
</protein>
<feature type="signal peptide" evidence="1">
    <location>
        <begin position="1"/>
        <end position="22"/>
    </location>
</feature>
<dbReference type="KEGG" id="pmaw:MACH26_38190"/>
<proteinExistence type="predicted"/>
<keyword evidence="1" id="KW-0732">Signal</keyword>
<evidence type="ECO:0000313" key="3">
    <source>
        <dbReference type="Proteomes" id="UP001333710"/>
    </source>
</evidence>
<gene>
    <name evidence="2" type="ORF">MACH26_38190</name>
</gene>
<feature type="chain" id="PRO_5041430635" description="DUF1330 domain-containing protein" evidence="1">
    <location>
        <begin position="23"/>
        <end position="240"/>
    </location>
</feature>